<proteinExistence type="predicted"/>
<name>A0ABS9UXS6_9BACT</name>
<organism evidence="1 2">
    <name type="scientific">Belliella filtrata</name>
    <dbReference type="NCBI Taxonomy" id="2923435"/>
    <lineage>
        <taxon>Bacteria</taxon>
        <taxon>Pseudomonadati</taxon>
        <taxon>Bacteroidota</taxon>
        <taxon>Cytophagia</taxon>
        <taxon>Cytophagales</taxon>
        <taxon>Cyclobacteriaceae</taxon>
        <taxon>Belliella</taxon>
    </lineage>
</organism>
<protein>
    <submittedName>
        <fullName evidence="1">RteC domain-containing protein</fullName>
    </submittedName>
</protein>
<dbReference type="Proteomes" id="UP001165489">
    <property type="component" value="Unassembled WGS sequence"/>
</dbReference>
<accession>A0ABS9UXS6</accession>
<comment type="caution">
    <text evidence="1">The sequence shown here is derived from an EMBL/GenBank/DDBJ whole genome shotgun (WGS) entry which is preliminary data.</text>
</comment>
<dbReference type="InterPro" id="IPR018534">
    <property type="entry name" value="Tet_reg_excision_RteC"/>
</dbReference>
<dbReference type="RefSeq" id="WP_241347337.1">
    <property type="nucleotide sequence ID" value="NZ_JAKZGP010000010.1"/>
</dbReference>
<reference evidence="1" key="1">
    <citation type="submission" date="2022-03" db="EMBL/GenBank/DDBJ databases">
        <title>De novo assembled genomes of Belliella spp. (Cyclobacteriaceae) strains.</title>
        <authorList>
            <person name="Szabo A."/>
            <person name="Korponai K."/>
            <person name="Felfoldi T."/>
        </authorList>
    </citation>
    <scope>NUCLEOTIDE SEQUENCE</scope>
    <source>
        <strain evidence="1">DSM 111904</strain>
    </source>
</reference>
<gene>
    <name evidence="1" type="ORF">MM239_06195</name>
</gene>
<keyword evidence="2" id="KW-1185">Reference proteome</keyword>
<sequence length="279" mass="33418">MLREYTEDLIKNLEKELDMLSFEDSNKLQQLEQAFHLSEVAVVKLRNYLDKYTFESEAEEIEFFKHINPKLLQKTIFYAEYFFIESKKPVGRKKSIKHHYNKAIRRLSMALDQKRDIYQYALLQENNMDSIYFLRNADMSKFRPYRDILLVNPKYDTLHSYMLGKAYAWVQLIDLLKVEIKELEKQEILGGERSRKLRWTAPKVQLIELIYALKASGVFNNGTADIKEIANTIGLLFDKQLTDYYRTFQEIRFRKKSRTVFLDTMQERLIQWMEESEGL</sequence>
<evidence type="ECO:0000313" key="2">
    <source>
        <dbReference type="Proteomes" id="UP001165489"/>
    </source>
</evidence>
<dbReference type="EMBL" id="JAKZGP010000010">
    <property type="protein sequence ID" value="MCH7408976.1"/>
    <property type="molecule type" value="Genomic_DNA"/>
</dbReference>
<evidence type="ECO:0000313" key="1">
    <source>
        <dbReference type="EMBL" id="MCH7408976.1"/>
    </source>
</evidence>
<dbReference type="Pfam" id="PF09357">
    <property type="entry name" value="RteC"/>
    <property type="match status" value="1"/>
</dbReference>